<dbReference type="EMBL" id="JTCM02000173">
    <property type="protein sequence ID" value="NEU77288.1"/>
    <property type="molecule type" value="Genomic_DNA"/>
</dbReference>
<comment type="caution">
    <text evidence="4">The sequence shown here is derived from an EMBL/GenBank/DDBJ whole genome shotgun (WGS) entry which is preliminary data.</text>
</comment>
<evidence type="ECO:0000256" key="1">
    <source>
        <dbReference type="ARBA" id="ARBA00022603"/>
    </source>
</evidence>
<feature type="domain" description="Methyltransferase small" evidence="3">
    <location>
        <begin position="62"/>
        <end position="181"/>
    </location>
</feature>
<sequence>MTKLHLQVTGFQELHSEFISKQSNIGTYSINGLNIIALSNVYHPEPQSSTLFFLKAILKKYQHLNNKKGRLLELGCGTGLIGLCCSEYVEELYLSDIDENAVFCTQINAFLNYMQPNIYHSNLFESLPDILFDVIIFNLPLLDKKIETLAEVATNDLDGQIFINFIKQVPKYLTPKGEVFFSYSNLGNLELLKIIPECFIVEKIANDEDKKTGIARYVFHLKMK</sequence>
<dbReference type="AlphaFoldDB" id="A0A846HL43"/>
<accession>A0A846HL43</accession>
<dbReference type="Proteomes" id="UP000031549">
    <property type="component" value="Unassembled WGS sequence"/>
</dbReference>
<dbReference type="CDD" id="cd02440">
    <property type="entry name" value="AdoMet_MTases"/>
    <property type="match status" value="1"/>
</dbReference>
<dbReference type="InterPro" id="IPR007848">
    <property type="entry name" value="Small_mtfrase_dom"/>
</dbReference>
<organism evidence="4 5">
    <name type="scientific">Hassallia byssoidea VB512170</name>
    <dbReference type="NCBI Taxonomy" id="1304833"/>
    <lineage>
        <taxon>Bacteria</taxon>
        <taxon>Bacillati</taxon>
        <taxon>Cyanobacteriota</taxon>
        <taxon>Cyanophyceae</taxon>
        <taxon>Nostocales</taxon>
        <taxon>Tolypothrichaceae</taxon>
        <taxon>Hassallia</taxon>
    </lineage>
</organism>
<evidence type="ECO:0000313" key="5">
    <source>
        <dbReference type="Proteomes" id="UP000031549"/>
    </source>
</evidence>
<dbReference type="GO" id="GO:0008757">
    <property type="term" value="F:S-adenosylmethionine-dependent methyltransferase activity"/>
    <property type="evidence" value="ECO:0007669"/>
    <property type="project" value="InterPro"/>
</dbReference>
<dbReference type="InterPro" id="IPR029063">
    <property type="entry name" value="SAM-dependent_MTases_sf"/>
</dbReference>
<name>A0A846HL43_9CYAN</name>
<dbReference type="PANTHER" id="PTHR47816">
    <property type="entry name" value="RIBOSOMAL RNA SMALL SUBUNIT METHYLTRANSFERASE C"/>
    <property type="match status" value="1"/>
</dbReference>
<gene>
    <name evidence="4" type="ORF">PI95_033610</name>
</gene>
<evidence type="ECO:0000256" key="2">
    <source>
        <dbReference type="ARBA" id="ARBA00022679"/>
    </source>
</evidence>
<reference evidence="4 5" key="1">
    <citation type="journal article" date="2015" name="Genome Announc.">
        <title>Draft Genome Sequence of Cyanobacterium Hassallia byssoidea Strain VB512170, Isolated from Monuments in India.</title>
        <authorList>
            <person name="Singh D."/>
            <person name="Chandrababunaidu M.M."/>
            <person name="Panda A."/>
            <person name="Sen D."/>
            <person name="Bhattacharyya S."/>
            <person name="Adhikary S.P."/>
            <person name="Tripathy S."/>
        </authorList>
    </citation>
    <scope>NUCLEOTIDE SEQUENCE [LARGE SCALE GENOMIC DNA]</scope>
    <source>
        <strain evidence="4 5">VB512170</strain>
    </source>
</reference>
<dbReference type="SUPFAM" id="SSF53335">
    <property type="entry name" value="S-adenosyl-L-methionine-dependent methyltransferases"/>
    <property type="match status" value="1"/>
</dbReference>
<proteinExistence type="predicted"/>
<keyword evidence="5" id="KW-1185">Reference proteome</keyword>
<evidence type="ECO:0000313" key="4">
    <source>
        <dbReference type="EMBL" id="NEU77288.1"/>
    </source>
</evidence>
<keyword evidence="2 4" id="KW-0808">Transferase</keyword>
<dbReference type="RefSeq" id="WP_052324719.1">
    <property type="nucleotide sequence ID" value="NZ_JTCM02000173.1"/>
</dbReference>
<dbReference type="PANTHER" id="PTHR47816:SF4">
    <property type="entry name" value="RIBOSOMAL RNA SMALL SUBUNIT METHYLTRANSFERASE C"/>
    <property type="match status" value="1"/>
</dbReference>
<keyword evidence="1 4" id="KW-0489">Methyltransferase</keyword>
<evidence type="ECO:0000259" key="3">
    <source>
        <dbReference type="Pfam" id="PF05175"/>
    </source>
</evidence>
<dbReference type="InterPro" id="IPR046977">
    <property type="entry name" value="RsmC/RlmG"/>
</dbReference>
<dbReference type="Pfam" id="PF05175">
    <property type="entry name" value="MTS"/>
    <property type="match status" value="1"/>
</dbReference>
<dbReference type="GO" id="GO:0032259">
    <property type="term" value="P:methylation"/>
    <property type="evidence" value="ECO:0007669"/>
    <property type="project" value="UniProtKB-KW"/>
</dbReference>
<protein>
    <submittedName>
        <fullName evidence="4">Methyltransferase</fullName>
    </submittedName>
</protein>
<dbReference type="Gene3D" id="3.40.50.150">
    <property type="entry name" value="Vaccinia Virus protein VP39"/>
    <property type="match status" value="1"/>
</dbReference>